<evidence type="ECO:0000256" key="2">
    <source>
        <dbReference type="HAMAP-Rule" id="MF_02128"/>
    </source>
</evidence>
<dbReference type="AlphaFoldDB" id="A0A844GEX2"/>
<feature type="binding site" evidence="2">
    <location>
        <position position="117"/>
    </location>
    <ligand>
        <name>Mg(2+)</name>
        <dbReference type="ChEBI" id="CHEBI:18420"/>
        <label>1</label>
    </ligand>
</feature>
<feature type="binding site" evidence="2">
    <location>
        <position position="208"/>
    </location>
    <ligand>
        <name>Mg(2+)</name>
        <dbReference type="ChEBI" id="CHEBI:18420"/>
        <label>5</label>
    </ligand>
</feature>
<comment type="function">
    <text evidence="2">Catalyzes the ATP-dependent phosphorylation of thiamine-monophosphate (TMP) to form thiamine-pyrophosphate (TPP), the active form of vitamin B1.</text>
</comment>
<feature type="binding site" evidence="2">
    <location>
        <position position="141"/>
    </location>
    <ligand>
        <name>ATP</name>
        <dbReference type="ChEBI" id="CHEBI:30616"/>
    </ligand>
</feature>
<dbReference type="GO" id="GO:0009228">
    <property type="term" value="P:thiamine biosynthetic process"/>
    <property type="evidence" value="ECO:0007669"/>
    <property type="project" value="UniProtKB-KW"/>
</dbReference>
<name>A0A844GEX2_9NEIS</name>
<feature type="domain" description="PurM-like C-terminal" evidence="4">
    <location>
        <begin position="147"/>
        <end position="292"/>
    </location>
</feature>
<dbReference type="RefSeq" id="WP_230370941.1">
    <property type="nucleotide sequence ID" value="NZ_WLYX01000001.1"/>
</dbReference>
<feature type="binding site" evidence="2">
    <location>
        <position position="205"/>
    </location>
    <ligand>
        <name>Mg(2+)</name>
        <dbReference type="ChEBI" id="CHEBI:18420"/>
        <label>3</label>
    </ligand>
</feature>
<feature type="binding site" evidence="2">
    <location>
        <position position="254"/>
    </location>
    <ligand>
        <name>substrate</name>
    </ligand>
</feature>
<feature type="binding site" evidence="2">
    <location>
        <position position="42"/>
    </location>
    <ligand>
        <name>Mg(2+)</name>
        <dbReference type="ChEBI" id="CHEBI:18420"/>
        <label>2</label>
    </ligand>
</feature>
<dbReference type="InterPro" id="IPR010918">
    <property type="entry name" value="PurM-like_C_dom"/>
</dbReference>
<dbReference type="HAMAP" id="MF_02128">
    <property type="entry name" value="TMP_kinase"/>
    <property type="match status" value="1"/>
</dbReference>
<feature type="binding site" evidence="2">
    <location>
        <position position="207"/>
    </location>
    <ligand>
        <name>ATP</name>
        <dbReference type="ChEBI" id="CHEBI:30616"/>
    </ligand>
</feature>
<dbReference type="UniPathway" id="UPA00060">
    <property type="reaction ID" value="UER00142"/>
</dbReference>
<dbReference type="Proteomes" id="UP000446658">
    <property type="component" value="Unassembled WGS sequence"/>
</dbReference>
<feature type="binding site" evidence="2">
    <location>
        <position position="40"/>
    </location>
    <ligand>
        <name>Mg(2+)</name>
        <dbReference type="ChEBI" id="CHEBI:18420"/>
        <label>4</label>
    </ligand>
</feature>
<dbReference type="EC" id="2.7.4.16" evidence="2"/>
<organism evidence="5 6">
    <name type="scientific">Paludibacterium denitrificans</name>
    <dbReference type="NCBI Taxonomy" id="2675226"/>
    <lineage>
        <taxon>Bacteria</taxon>
        <taxon>Pseudomonadati</taxon>
        <taxon>Pseudomonadota</taxon>
        <taxon>Betaproteobacteria</taxon>
        <taxon>Neisseriales</taxon>
        <taxon>Chromobacteriaceae</taxon>
        <taxon>Paludibacterium</taxon>
    </lineage>
</organism>
<dbReference type="PANTHER" id="PTHR30270">
    <property type="entry name" value="THIAMINE-MONOPHOSPHATE KINASE"/>
    <property type="match status" value="1"/>
</dbReference>
<dbReference type="Pfam" id="PF02769">
    <property type="entry name" value="AIRS_C"/>
    <property type="match status" value="1"/>
</dbReference>
<dbReference type="PANTHER" id="PTHR30270:SF0">
    <property type="entry name" value="THIAMINE-MONOPHOSPHATE KINASE"/>
    <property type="match status" value="1"/>
</dbReference>
<dbReference type="SUPFAM" id="SSF55326">
    <property type="entry name" value="PurM N-terminal domain-like"/>
    <property type="match status" value="1"/>
</dbReference>
<feature type="binding site" evidence="2">
    <location>
        <position position="70"/>
    </location>
    <ligand>
        <name>Mg(2+)</name>
        <dbReference type="ChEBI" id="CHEBI:18420"/>
        <label>4</label>
    </ligand>
</feature>
<keyword evidence="1 2" id="KW-0784">Thiamine biosynthesis</keyword>
<feature type="binding site" evidence="2">
    <location>
        <position position="25"/>
    </location>
    <ligand>
        <name>Mg(2+)</name>
        <dbReference type="ChEBI" id="CHEBI:18420"/>
        <label>4</label>
    </ligand>
</feature>
<dbReference type="Pfam" id="PF00586">
    <property type="entry name" value="AIRS"/>
    <property type="match status" value="1"/>
</dbReference>
<accession>A0A844GEX2</accession>
<feature type="binding site" evidence="2">
    <location>
        <position position="42"/>
    </location>
    <ligand>
        <name>Mg(2+)</name>
        <dbReference type="ChEBI" id="CHEBI:18420"/>
        <label>1</label>
    </ligand>
</feature>
<dbReference type="InterPro" id="IPR016188">
    <property type="entry name" value="PurM-like_N"/>
</dbReference>
<dbReference type="EMBL" id="WLYX01000001">
    <property type="protein sequence ID" value="MTD33821.1"/>
    <property type="molecule type" value="Genomic_DNA"/>
</dbReference>
<reference evidence="5 6" key="1">
    <citation type="submission" date="2019-11" db="EMBL/GenBank/DDBJ databases">
        <title>Draft genome sequence of Paludibacterium sp. dN18-1.</title>
        <authorList>
            <person name="Im W.-T."/>
        </authorList>
    </citation>
    <scope>NUCLEOTIDE SEQUENCE [LARGE SCALE GENOMIC DNA]</scope>
    <source>
        <strain evidence="6">dN 18-1</strain>
    </source>
</reference>
<dbReference type="Gene3D" id="3.30.1330.10">
    <property type="entry name" value="PurM-like, N-terminal domain"/>
    <property type="match status" value="1"/>
</dbReference>
<comment type="catalytic activity">
    <reaction evidence="2">
        <text>thiamine phosphate + ATP = thiamine diphosphate + ADP</text>
        <dbReference type="Rhea" id="RHEA:15913"/>
        <dbReference type="ChEBI" id="CHEBI:30616"/>
        <dbReference type="ChEBI" id="CHEBI:37575"/>
        <dbReference type="ChEBI" id="CHEBI:58937"/>
        <dbReference type="ChEBI" id="CHEBI:456216"/>
        <dbReference type="EC" id="2.7.4.16"/>
    </reaction>
</comment>
<comment type="similarity">
    <text evidence="2">Belongs to the thiamine-monophosphate kinase family.</text>
</comment>
<dbReference type="GO" id="GO:0009229">
    <property type="term" value="P:thiamine diphosphate biosynthetic process"/>
    <property type="evidence" value="ECO:0007669"/>
    <property type="project" value="UniProtKB-UniRule"/>
</dbReference>
<dbReference type="CDD" id="cd02194">
    <property type="entry name" value="ThiL"/>
    <property type="match status" value="1"/>
</dbReference>
<dbReference type="GO" id="GO:0005524">
    <property type="term" value="F:ATP binding"/>
    <property type="evidence" value="ECO:0007669"/>
    <property type="project" value="UniProtKB-UniRule"/>
</dbReference>
<dbReference type="SUPFAM" id="SSF56042">
    <property type="entry name" value="PurM C-terminal domain-like"/>
    <property type="match status" value="1"/>
</dbReference>
<evidence type="ECO:0000259" key="3">
    <source>
        <dbReference type="Pfam" id="PF00586"/>
    </source>
</evidence>
<comment type="caution">
    <text evidence="5">The sequence shown here is derived from an EMBL/GenBank/DDBJ whole genome shotgun (WGS) entry which is preliminary data.</text>
</comment>
<keyword evidence="2" id="KW-0460">Magnesium</keyword>
<feature type="binding site" evidence="2">
    <location>
        <begin position="116"/>
        <end position="117"/>
    </location>
    <ligand>
        <name>ATP</name>
        <dbReference type="ChEBI" id="CHEBI:30616"/>
    </ligand>
</feature>
<comment type="miscellaneous">
    <text evidence="2">Reaction mechanism of ThiL seems to utilize a direct, inline transfer of the gamma-phosphate of ATP to TMP rather than a phosphorylated enzyme intermediate.</text>
</comment>
<dbReference type="NCBIfam" id="TIGR01379">
    <property type="entry name" value="thiL"/>
    <property type="match status" value="1"/>
</dbReference>
<dbReference type="InterPro" id="IPR006283">
    <property type="entry name" value="ThiL-like"/>
</dbReference>
<comment type="pathway">
    <text evidence="2">Cofactor biosynthesis; thiamine diphosphate biosynthesis; thiamine diphosphate from thiamine phosphate: step 1/1.</text>
</comment>
<keyword evidence="2 5" id="KW-0418">Kinase</keyword>
<feature type="binding site" evidence="2">
    <location>
        <position position="25"/>
    </location>
    <ligand>
        <name>Mg(2+)</name>
        <dbReference type="ChEBI" id="CHEBI:18420"/>
        <label>3</label>
    </ligand>
</feature>
<keyword evidence="2" id="KW-0547">Nucleotide-binding</keyword>
<keyword evidence="6" id="KW-1185">Reference proteome</keyword>
<keyword evidence="2 5" id="KW-0808">Transferase</keyword>
<dbReference type="GO" id="GO:0000287">
    <property type="term" value="F:magnesium ion binding"/>
    <property type="evidence" value="ECO:0007669"/>
    <property type="project" value="UniProtKB-UniRule"/>
</dbReference>
<dbReference type="InterPro" id="IPR036921">
    <property type="entry name" value="PurM-like_N_sf"/>
</dbReference>
<feature type="binding site" evidence="2">
    <location>
        <position position="49"/>
    </location>
    <ligand>
        <name>substrate</name>
    </ligand>
</feature>
<gene>
    <name evidence="2 5" type="primary">thiL</name>
    <name evidence="5" type="ORF">GKE73_14720</name>
</gene>
<proteinExistence type="inferred from homology"/>
<sequence length="316" mass="33943">MTEFELIRRYFTRPARQAVLGVGDDAAILRPTPGHDLHVSVDMLVEGRHFFADVDPVALGHKTLAVNLSDMAAMGATPRWVLLSMALPQLDERWLAGFAEGFYRLAERYEVDLVGGDTTRGPLTLSVTVMGEAPQGQALCRAAAQLGDDIWVSGELGLGALAVASRQQGLAEQPWFTACRQRLDYPTPRLELGHALRGVAHAVADVSDGLLADLGHILECSGVGAEVWAECLPSLPAIEQQRATLLPYLAAGGDDYELVFTAPVSQRASVAAIAATVDCRLTRIGRIVVGDKAHLLAADGREISLQRSGFDHFDQA</sequence>
<feature type="binding site" evidence="2">
    <location>
        <position position="70"/>
    </location>
    <ligand>
        <name>Mg(2+)</name>
        <dbReference type="ChEBI" id="CHEBI:18420"/>
        <label>3</label>
    </ligand>
</feature>
<feature type="domain" description="PurM-like N-terminal" evidence="3">
    <location>
        <begin position="23"/>
        <end position="132"/>
    </location>
</feature>
<comment type="caution">
    <text evidence="2">Lacks conserved residue(s) required for the propagation of feature annotation.</text>
</comment>
<keyword evidence="2" id="KW-0479">Metal-binding</keyword>
<evidence type="ECO:0000256" key="1">
    <source>
        <dbReference type="ARBA" id="ARBA00022977"/>
    </source>
</evidence>
<dbReference type="GO" id="GO:0009030">
    <property type="term" value="F:thiamine-phosphate kinase activity"/>
    <property type="evidence" value="ECO:0007669"/>
    <property type="project" value="UniProtKB-UniRule"/>
</dbReference>
<dbReference type="PIRSF" id="PIRSF005303">
    <property type="entry name" value="Thiam_monoph_kin"/>
    <property type="match status" value="1"/>
</dbReference>
<evidence type="ECO:0000313" key="6">
    <source>
        <dbReference type="Proteomes" id="UP000446658"/>
    </source>
</evidence>
<feature type="binding site" evidence="2">
    <location>
        <position position="310"/>
    </location>
    <ligand>
        <name>substrate</name>
    </ligand>
</feature>
<evidence type="ECO:0000313" key="5">
    <source>
        <dbReference type="EMBL" id="MTD33821.1"/>
    </source>
</evidence>
<dbReference type="InterPro" id="IPR036676">
    <property type="entry name" value="PurM-like_C_sf"/>
</dbReference>
<evidence type="ECO:0000259" key="4">
    <source>
        <dbReference type="Pfam" id="PF02769"/>
    </source>
</evidence>
<keyword evidence="2" id="KW-0067">ATP-binding</keyword>
<feature type="binding site" evidence="2">
    <location>
        <position position="70"/>
    </location>
    <ligand>
        <name>Mg(2+)</name>
        <dbReference type="ChEBI" id="CHEBI:18420"/>
        <label>2</label>
    </ligand>
</feature>
<protein>
    <recommendedName>
        <fullName evidence="2">Thiamine-monophosphate kinase</fullName>
        <shortName evidence="2">TMP kinase</shortName>
        <shortName evidence="2">Thiamine-phosphate kinase</shortName>
        <ecNumber evidence="2">2.7.4.16</ecNumber>
    </recommendedName>
</protein>
<dbReference type="Gene3D" id="3.90.650.10">
    <property type="entry name" value="PurM-like C-terminal domain"/>
    <property type="match status" value="1"/>
</dbReference>